<comment type="caution">
    <text evidence="2">The sequence shown here is derived from an EMBL/GenBank/DDBJ whole genome shotgun (WGS) entry which is preliminary data.</text>
</comment>
<dbReference type="AlphaFoldDB" id="N2AMI2"/>
<gene>
    <name evidence="2" type="ORF">C823_02404</name>
</gene>
<feature type="transmembrane region" description="Helical" evidence="1">
    <location>
        <begin position="222"/>
        <end position="242"/>
    </location>
</feature>
<keyword evidence="1" id="KW-0472">Membrane</keyword>
<sequence length="991" mass="111371">MRNNFEKPVRIKKKAVRELIFWIWMIAAGGVFAFIWLAATGNGDQIYTDVVYEKVSAYQSNKSPERMLLYVLIFAGIILYAIYALYSAVCDNKDTACSFESMEEKKRKISAENAYDQGVSEFSGKTVVAAFAVMAGTWYFFYTGISTMVFITAVYIVFLLLMHKDVILEGLVFFFSVIYAAAALYRCYAFLGGLRSIGTALLGISAFIVSVLVMAQANKRMYLVRGTLVAQILIPFLLLALLQDTYRVSEEYVAIEIPFRAKAAVAVLLVIFVLEACRQMKEWGKAWDICNVVTRGSCISIMAFHLAGGTGAVVPEDLHHTFENIIGYSQIFEKGLMPYDGYISASGFYSVVQGAFFHFFGDGAYANYYLTNNLFYLFVSVVVVLLLCLHLRKSDIFFLSLILDFMAYNRVAFVLPAMLILTYPKWMDRKNLWLQTWFLASFILGIYYPVYGAAVCIAFLPLGIWQVWQLTASCEFKRMCRKASFWIGWAVCLFPVVLCRDVLWGTLRHVKAMAGQTIYADGTARFAQCIPDNFMPYLPGLRVAAFYILTFLIPALAVWAGFALAVKAAGITAAGQKLKIGSKKAALAALSPAIALSVMYSYTIVRLDAGNLYNRNGYIFPVVTVMLIVLASRYVSDCRLKRVLVCFAVFLPAVQGSFAFHNMDAKLSAYYIVPDGYVHTEDDPVERWGNAYVEPGLYESVEEAYINSAEDREITCFGTLPNFGYYYLCGLKPVSVMEMGLTVKGYEAARESMEVLKEYPSIVGGYGDTFSCSYAFSNYYLYYWLVTSGEYVWSYEKNAFLPNTGGLSKKEVHDVNKDIAGAPEDFDMGLNCSSLGSSMKSLEGIFQETDSAYDVSKDKDACQIDFEKPLDGEDADHFYIEFEGMDQNFDYILDDGDGQAVQASFFSRCLLKKRYHNGLSIVLQWADDKGELHRIRCAMSKGKLLIPLGSGRRWLLQAHSSLTFWAEQDGKRIDLPTFGKIRFLKLREIDS</sequence>
<name>N2AMI2_9FIRM</name>
<reference evidence="2 3" key="1">
    <citation type="journal article" date="2014" name="Genome Announc.">
        <title>Draft genome sequences of the altered schaedler flora, a defined bacterial community from gnotobiotic mice.</title>
        <authorList>
            <person name="Wannemuehler M.J."/>
            <person name="Overstreet A.M."/>
            <person name="Ward D.V."/>
            <person name="Phillips G.J."/>
        </authorList>
    </citation>
    <scope>NUCLEOTIDE SEQUENCE [LARGE SCALE GENOMIC DNA]</scope>
    <source>
        <strain evidence="2 3">ASF492</strain>
    </source>
</reference>
<feature type="transmembrane region" description="Helical" evidence="1">
    <location>
        <begin position="139"/>
        <end position="161"/>
    </location>
</feature>
<evidence type="ECO:0000256" key="1">
    <source>
        <dbReference type="SAM" id="Phobius"/>
    </source>
</evidence>
<organism evidence="2 3">
    <name type="scientific">Eubacterium plexicaudatum ASF492</name>
    <dbReference type="NCBI Taxonomy" id="1235802"/>
    <lineage>
        <taxon>Bacteria</taxon>
        <taxon>Bacillati</taxon>
        <taxon>Bacillota</taxon>
        <taxon>Clostridia</taxon>
        <taxon>Eubacteriales</taxon>
        <taxon>Eubacteriaceae</taxon>
        <taxon>Eubacterium</taxon>
    </lineage>
</organism>
<keyword evidence="1" id="KW-1133">Transmembrane helix</keyword>
<dbReference type="EMBL" id="AQFT01000072">
    <property type="protein sequence ID" value="EMZ27280.1"/>
    <property type="molecule type" value="Genomic_DNA"/>
</dbReference>
<feature type="transmembrane region" description="Helical" evidence="1">
    <location>
        <begin position="197"/>
        <end position="215"/>
    </location>
</feature>
<feature type="transmembrane region" description="Helical" evidence="1">
    <location>
        <begin position="20"/>
        <end position="39"/>
    </location>
</feature>
<feature type="transmembrane region" description="Helical" evidence="1">
    <location>
        <begin position="373"/>
        <end position="391"/>
    </location>
</feature>
<dbReference type="eggNOG" id="ENOG502Z9FS">
    <property type="taxonomic scope" value="Bacteria"/>
</dbReference>
<feature type="transmembrane region" description="Helical" evidence="1">
    <location>
        <begin position="67"/>
        <end position="86"/>
    </location>
</feature>
<feature type="transmembrane region" description="Helical" evidence="1">
    <location>
        <begin position="617"/>
        <end position="636"/>
    </location>
</feature>
<feature type="transmembrane region" description="Helical" evidence="1">
    <location>
        <begin position="398"/>
        <end position="424"/>
    </location>
</feature>
<evidence type="ECO:0000313" key="3">
    <source>
        <dbReference type="Proteomes" id="UP000012589"/>
    </source>
</evidence>
<dbReference type="OrthoDB" id="2012622at2"/>
<dbReference type="HOGENOM" id="CLU_300492_0_0_9"/>
<feature type="transmembrane region" description="Helical" evidence="1">
    <location>
        <begin position="643"/>
        <end position="660"/>
    </location>
</feature>
<feature type="transmembrane region" description="Helical" evidence="1">
    <location>
        <begin position="436"/>
        <end position="462"/>
    </location>
</feature>
<feature type="transmembrane region" description="Helical" evidence="1">
    <location>
        <begin position="483"/>
        <end position="503"/>
    </location>
</feature>
<dbReference type="STRING" id="1235802.C823_02404"/>
<keyword evidence="3" id="KW-1185">Reference proteome</keyword>
<dbReference type="PATRIC" id="fig|1235802.3.peg.2542"/>
<keyword evidence="1" id="KW-0812">Transmembrane</keyword>
<dbReference type="Proteomes" id="UP000012589">
    <property type="component" value="Unassembled WGS sequence"/>
</dbReference>
<accession>N2AMI2</accession>
<proteinExistence type="predicted"/>
<feature type="transmembrane region" description="Helical" evidence="1">
    <location>
        <begin position="257"/>
        <end position="277"/>
    </location>
</feature>
<feature type="transmembrane region" description="Helical" evidence="1">
    <location>
        <begin position="342"/>
        <end position="361"/>
    </location>
</feature>
<protein>
    <submittedName>
        <fullName evidence="2">Uncharacterized protein</fullName>
    </submittedName>
</protein>
<feature type="transmembrane region" description="Helical" evidence="1">
    <location>
        <begin position="168"/>
        <end position="191"/>
    </location>
</feature>
<feature type="transmembrane region" description="Helical" evidence="1">
    <location>
        <begin position="586"/>
        <end position="605"/>
    </location>
</feature>
<evidence type="ECO:0000313" key="2">
    <source>
        <dbReference type="EMBL" id="EMZ27280.1"/>
    </source>
</evidence>
<feature type="transmembrane region" description="Helical" evidence="1">
    <location>
        <begin position="544"/>
        <end position="566"/>
    </location>
</feature>